<keyword evidence="7 10" id="KW-0687">Ribonucleoprotein</keyword>
<dbReference type="AlphaFoldDB" id="A0A1H6FNZ8"/>
<keyword evidence="16" id="KW-1185">Reference proteome</keyword>
<dbReference type="PANTHER" id="PTHR13501:SF8">
    <property type="entry name" value="LARGE RIBOSOMAL SUBUNIT PROTEIN UL22M"/>
    <property type="match status" value="1"/>
</dbReference>
<evidence type="ECO:0000256" key="10">
    <source>
        <dbReference type="HAMAP-Rule" id="MF_01331"/>
    </source>
</evidence>
<reference evidence="16" key="1">
    <citation type="submission" date="2016-10" db="EMBL/GenBank/DDBJ databases">
        <authorList>
            <person name="Varghese N."/>
            <person name="Submissions S."/>
        </authorList>
    </citation>
    <scope>NUCLEOTIDE SEQUENCE [LARGE SCALE GENOMIC DNA]</scope>
    <source>
        <strain evidence="16">ATCC 35263</strain>
    </source>
</reference>
<evidence type="ECO:0000256" key="5">
    <source>
        <dbReference type="ARBA" id="ARBA00022884"/>
    </source>
</evidence>
<evidence type="ECO:0000256" key="2">
    <source>
        <dbReference type="ARBA" id="ARBA00009451"/>
    </source>
</evidence>
<dbReference type="CDD" id="cd00336">
    <property type="entry name" value="Ribosomal_L22"/>
    <property type="match status" value="1"/>
</dbReference>
<dbReference type="HAMAP" id="MF_01331_B">
    <property type="entry name" value="Ribosomal_uL22_B"/>
    <property type="match status" value="1"/>
</dbReference>
<dbReference type="GO" id="GO:0022625">
    <property type="term" value="C:cytosolic large ribosomal subunit"/>
    <property type="evidence" value="ECO:0007669"/>
    <property type="project" value="TreeGrafter"/>
</dbReference>
<dbReference type="PROSITE" id="PS00464">
    <property type="entry name" value="RIBOSOMAL_L22"/>
    <property type="match status" value="1"/>
</dbReference>
<dbReference type="Proteomes" id="UP000222056">
    <property type="component" value="Unassembled WGS sequence"/>
</dbReference>
<evidence type="ECO:0000256" key="11">
    <source>
        <dbReference type="RuleBase" id="RU004005"/>
    </source>
</evidence>
<gene>
    <name evidence="10" type="primary">rplV</name>
    <name evidence="15" type="ORF">SAMN02745716_0903</name>
</gene>
<evidence type="ECO:0000256" key="12">
    <source>
        <dbReference type="RuleBase" id="RU004006"/>
    </source>
</evidence>
<dbReference type="SUPFAM" id="SSF54843">
    <property type="entry name" value="Ribosomal protein L22"/>
    <property type="match status" value="1"/>
</dbReference>
<evidence type="ECO:0000313" key="15">
    <source>
        <dbReference type="EMBL" id="SEH11858.1"/>
    </source>
</evidence>
<evidence type="ECO:0000256" key="1">
    <source>
        <dbReference type="ARBA" id="ARBA00003478"/>
    </source>
</evidence>
<evidence type="ECO:0000256" key="7">
    <source>
        <dbReference type="ARBA" id="ARBA00023274"/>
    </source>
</evidence>
<dbReference type="InterPro" id="IPR018260">
    <property type="entry name" value="Ribosomal_uL22_CS"/>
</dbReference>
<evidence type="ECO:0000256" key="9">
    <source>
        <dbReference type="ARBA" id="ARBA00035207"/>
    </source>
</evidence>
<dbReference type="STRING" id="29539.SAMN02745716_0903"/>
<feature type="compositionally biased region" description="Basic and acidic residues" evidence="14">
    <location>
        <begin position="1"/>
        <end position="20"/>
    </location>
</feature>
<comment type="subunit">
    <text evidence="3 10 12">Part of the 50S ribosomal subunit.</text>
</comment>
<keyword evidence="5 10" id="KW-0694">RNA-binding</keyword>
<comment type="similarity">
    <text evidence="2 10 11">Belongs to the universal ribosomal protein uL22 family.</text>
</comment>
<dbReference type="InterPro" id="IPR005727">
    <property type="entry name" value="Ribosomal_uL22_bac/chlpt-type"/>
</dbReference>
<evidence type="ECO:0000313" key="16">
    <source>
        <dbReference type="Proteomes" id="UP000222056"/>
    </source>
</evidence>
<dbReference type="Pfam" id="PF00237">
    <property type="entry name" value="Ribosomal_L22"/>
    <property type="match status" value="1"/>
</dbReference>
<dbReference type="InterPro" id="IPR047867">
    <property type="entry name" value="Ribosomal_uL22_bac/org-type"/>
</dbReference>
<evidence type="ECO:0000256" key="13">
    <source>
        <dbReference type="RuleBase" id="RU004008"/>
    </source>
</evidence>
<comment type="function">
    <text evidence="10 13">This protein binds specifically to 23S rRNA; its binding is stimulated by other ribosomal proteins, e.g., L4, L17, and L20. It is important during the early stages of 50S assembly. It makes multiple contacts with different domains of the 23S rRNA in the assembled 50S subunit and ribosome.</text>
</comment>
<proteinExistence type="inferred from homology"/>
<feature type="compositionally biased region" description="Low complexity" evidence="14">
    <location>
        <begin position="22"/>
        <end position="34"/>
    </location>
</feature>
<organism evidence="15 16">
    <name type="scientific">Thermoleophilum album</name>
    <dbReference type="NCBI Taxonomy" id="29539"/>
    <lineage>
        <taxon>Bacteria</taxon>
        <taxon>Bacillati</taxon>
        <taxon>Actinomycetota</taxon>
        <taxon>Thermoleophilia</taxon>
        <taxon>Thermoleophilales</taxon>
        <taxon>Thermoleophilaceae</taxon>
        <taxon>Thermoleophilum</taxon>
    </lineage>
</organism>
<dbReference type="EMBL" id="FNWJ01000001">
    <property type="protein sequence ID" value="SEH11858.1"/>
    <property type="molecule type" value="Genomic_DNA"/>
</dbReference>
<accession>A0A1H6FNZ8</accession>
<feature type="region of interest" description="Disordered" evidence="14">
    <location>
        <begin position="1"/>
        <end position="50"/>
    </location>
</feature>
<dbReference type="GO" id="GO:0019843">
    <property type="term" value="F:rRNA binding"/>
    <property type="evidence" value="ECO:0007669"/>
    <property type="project" value="UniProtKB-UniRule"/>
</dbReference>
<evidence type="ECO:0000256" key="4">
    <source>
        <dbReference type="ARBA" id="ARBA00022730"/>
    </source>
</evidence>
<keyword evidence="4 10" id="KW-0699">rRNA-binding</keyword>
<sequence>MSEQRDKQSPEQSEQGREEPTQQQQAESSSGGAKAAEKRAPEAQAQATGEPIVVRARARYVRRTPRKVRLVIDHVRGKPVEEARALLRNTPRAAARDVLKLLDSAVANAESRHELTPGELRIARIWADEGPTIKRWRPRAFGRATRIDKRTSHITVELEPIVSGR</sequence>
<evidence type="ECO:0000256" key="3">
    <source>
        <dbReference type="ARBA" id="ARBA00011838"/>
    </source>
</evidence>
<evidence type="ECO:0000256" key="14">
    <source>
        <dbReference type="SAM" id="MobiDB-lite"/>
    </source>
</evidence>
<evidence type="ECO:0000256" key="6">
    <source>
        <dbReference type="ARBA" id="ARBA00022980"/>
    </source>
</evidence>
<dbReference type="Gene3D" id="3.90.470.10">
    <property type="entry name" value="Ribosomal protein L22/L17"/>
    <property type="match status" value="1"/>
</dbReference>
<evidence type="ECO:0000256" key="8">
    <source>
        <dbReference type="ARBA" id="ARBA00025084"/>
    </source>
</evidence>
<comment type="function">
    <text evidence="8">This protein binds specifically to 23S rRNA; its binding is stimulated by other ribosomal proteins, e.g. L4, L17, and L20. It is important during the early stages of 50S assembly. It makes multiple contacts with different domains of the 23S rRNA in the assembled 50S subunit and ribosome.</text>
</comment>
<comment type="function">
    <text evidence="1 10">The globular domain of the protein is located near the polypeptide exit tunnel on the outside of the subunit, while an extended beta-hairpin is found that lines the wall of the exit tunnel in the center of the 70S ribosome.</text>
</comment>
<protein>
    <recommendedName>
        <fullName evidence="9 10">Large ribosomal subunit protein uL22</fullName>
    </recommendedName>
</protein>
<dbReference type="InterPro" id="IPR036394">
    <property type="entry name" value="Ribosomal_uL22_sf"/>
</dbReference>
<dbReference type="InterPro" id="IPR001063">
    <property type="entry name" value="Ribosomal_uL22"/>
</dbReference>
<dbReference type="GO" id="GO:0003735">
    <property type="term" value="F:structural constituent of ribosome"/>
    <property type="evidence" value="ECO:0007669"/>
    <property type="project" value="InterPro"/>
</dbReference>
<dbReference type="PANTHER" id="PTHR13501">
    <property type="entry name" value="CHLOROPLAST 50S RIBOSOMAL PROTEIN L22-RELATED"/>
    <property type="match status" value="1"/>
</dbReference>
<keyword evidence="6 10" id="KW-0689">Ribosomal protein</keyword>
<dbReference type="GO" id="GO:0006412">
    <property type="term" value="P:translation"/>
    <property type="evidence" value="ECO:0007669"/>
    <property type="project" value="UniProtKB-UniRule"/>
</dbReference>
<dbReference type="NCBIfam" id="TIGR01044">
    <property type="entry name" value="rplV_bact"/>
    <property type="match status" value="1"/>
</dbReference>
<name>A0A1H6FNZ8_THEAL</name>